<dbReference type="InterPro" id="IPR041122">
    <property type="entry name" value="RecJ_OB"/>
</dbReference>
<dbReference type="InterPro" id="IPR051673">
    <property type="entry name" value="SSDNA_exonuclease_RecJ"/>
</dbReference>
<dbReference type="InterPro" id="IPR038763">
    <property type="entry name" value="DHH_sf"/>
</dbReference>
<dbReference type="InterPro" id="IPR004610">
    <property type="entry name" value="RecJ"/>
</dbReference>
<name>A0ABP7VD34_9BACI</name>
<sequence length="769" mass="87747">MLESQMSWNFTYKQSEVEELDLIDQLLRNRGLTEENSIKQFLNPQLADIHQPKLLAGLVESKQRIEQAIEQGESILVFGDYDADGVTATTILVEALNELGAMCDYYIPNRFTEGYGPNSEAFRQAKNQGFSLIITVDTGIAAFEAAETAKELGLDLIITDHHEVQEELPVAHAIVHPKVSDDYPFKELAGVGVAFKLAHFLLGYFPKQFLDLVAIGTIADLVPLIDENRILVKHGLDHLSKTDRPGLRALKEVASINGEVDEQHVGFALAPRLNAVGRLESAYPAVQLLLTRDPEEAQSLATEINLINQERQEIVSQIAEEAITIVEQTKDINHSVIIVAKEGWNEGVLGIVASKLVRTYQRPAICLTLKSDEGIAKGSGRSIAAFDLFENGMEIHEQMIRFGGHAQAIGLTTEIDQVDQLRRSFNQLASQKLKPEDFKEQLEVELSLNIEQLSLETVNQINQLSPFGMANPKPYFHLTGQPQELKQIGAKKNHLKFALEQDNQKLSSIAFGLGDYLPRISPNDELEVVGELQINEWNGTRSLQLLVKDLQVKDRQLFDYRGSKFWHNQLQHLNDQDYLCLSFQKQLLETNLKVTPLDQLDLENLEQVTDLVLIDLPNELNELSQILSKIKPNNIYTCYNLDGQKDWTAFPSRDDFKWFYGFLMKRKKYNHQLEQKQVANYRGWSHEKIEFILNVFYELKFVKIDNEVFSLNDSVEKQQLTESNFYQKGLRQKEKQDLLYYSNYQQLKTWLMEQIEQDARIKEEEVDGL</sequence>
<dbReference type="Pfam" id="PF17768">
    <property type="entry name" value="RecJ_OB"/>
    <property type="match status" value="1"/>
</dbReference>
<dbReference type="Pfam" id="PF10141">
    <property type="entry name" value="ssDNA-exonuc_C"/>
    <property type="match status" value="1"/>
</dbReference>
<evidence type="ECO:0000259" key="9">
    <source>
        <dbReference type="Pfam" id="PF17768"/>
    </source>
</evidence>
<organism evidence="10 11">
    <name type="scientific">Amphibacillus indicireducens</name>
    <dbReference type="NCBI Taxonomy" id="1076330"/>
    <lineage>
        <taxon>Bacteria</taxon>
        <taxon>Bacillati</taxon>
        <taxon>Bacillota</taxon>
        <taxon>Bacilli</taxon>
        <taxon>Bacillales</taxon>
        <taxon>Bacillaceae</taxon>
        <taxon>Amphibacillus</taxon>
    </lineage>
</organism>
<dbReference type="Gene3D" id="3.10.310.30">
    <property type="match status" value="1"/>
</dbReference>
<protein>
    <recommendedName>
        <fullName evidence="2">Single-stranded-DNA-specific exonuclease RecJ</fullName>
    </recommendedName>
</protein>
<keyword evidence="4" id="KW-0378">Hydrolase</keyword>
<accession>A0ABP7VD34</accession>
<dbReference type="PANTHER" id="PTHR30255">
    <property type="entry name" value="SINGLE-STRANDED-DNA-SPECIFIC EXONUCLEASE RECJ"/>
    <property type="match status" value="1"/>
</dbReference>
<comment type="similarity">
    <text evidence="1">Belongs to the RecJ family.</text>
</comment>
<evidence type="ECO:0000256" key="1">
    <source>
        <dbReference type="ARBA" id="ARBA00005915"/>
    </source>
</evidence>
<dbReference type="RefSeq" id="WP_344910684.1">
    <property type="nucleotide sequence ID" value="NZ_BAABDL010000048.1"/>
</dbReference>
<evidence type="ECO:0000256" key="2">
    <source>
        <dbReference type="ARBA" id="ARBA00019841"/>
    </source>
</evidence>
<keyword evidence="5 10" id="KW-0269">Exonuclease</keyword>
<proteinExistence type="inferred from homology"/>
<dbReference type="EMBL" id="BAABDL010000048">
    <property type="protein sequence ID" value="GAA4064357.1"/>
    <property type="molecule type" value="Genomic_DNA"/>
</dbReference>
<evidence type="ECO:0000256" key="5">
    <source>
        <dbReference type="ARBA" id="ARBA00022839"/>
    </source>
</evidence>
<evidence type="ECO:0000256" key="4">
    <source>
        <dbReference type="ARBA" id="ARBA00022801"/>
    </source>
</evidence>
<feature type="domain" description="Single-stranded-DNA-specific exonuclease RecJ C-terminal" evidence="8">
    <location>
        <begin position="556"/>
        <end position="751"/>
    </location>
</feature>
<gene>
    <name evidence="10" type="primary">recJ</name>
    <name evidence="10" type="ORF">GCM10022410_08610</name>
</gene>
<dbReference type="Pfam" id="PF02272">
    <property type="entry name" value="DHHA1"/>
    <property type="match status" value="1"/>
</dbReference>
<dbReference type="Proteomes" id="UP001501734">
    <property type="component" value="Unassembled WGS sequence"/>
</dbReference>
<comment type="caution">
    <text evidence="10">The sequence shown here is derived from an EMBL/GenBank/DDBJ whole genome shotgun (WGS) entry which is preliminary data.</text>
</comment>
<dbReference type="GO" id="GO:0004527">
    <property type="term" value="F:exonuclease activity"/>
    <property type="evidence" value="ECO:0007669"/>
    <property type="project" value="UniProtKB-KW"/>
</dbReference>
<feature type="domain" description="RecJ OB" evidence="9">
    <location>
        <begin position="445"/>
        <end position="549"/>
    </location>
</feature>
<feature type="domain" description="DHHA1" evidence="7">
    <location>
        <begin position="335"/>
        <end position="430"/>
    </location>
</feature>
<evidence type="ECO:0000313" key="11">
    <source>
        <dbReference type="Proteomes" id="UP001501734"/>
    </source>
</evidence>
<dbReference type="SUPFAM" id="SSF64182">
    <property type="entry name" value="DHH phosphoesterases"/>
    <property type="match status" value="1"/>
</dbReference>
<evidence type="ECO:0000259" key="7">
    <source>
        <dbReference type="Pfam" id="PF02272"/>
    </source>
</evidence>
<feature type="domain" description="DDH" evidence="6">
    <location>
        <begin position="74"/>
        <end position="217"/>
    </location>
</feature>
<evidence type="ECO:0000313" key="10">
    <source>
        <dbReference type="EMBL" id="GAA4064357.1"/>
    </source>
</evidence>
<dbReference type="PANTHER" id="PTHR30255:SF2">
    <property type="entry name" value="SINGLE-STRANDED-DNA-SPECIFIC EXONUCLEASE RECJ"/>
    <property type="match status" value="1"/>
</dbReference>
<dbReference type="NCBIfam" id="TIGR00644">
    <property type="entry name" value="recJ"/>
    <property type="match status" value="1"/>
</dbReference>
<dbReference type="Gene3D" id="3.90.1640.30">
    <property type="match status" value="1"/>
</dbReference>
<keyword evidence="11" id="KW-1185">Reference proteome</keyword>
<dbReference type="InterPro" id="IPR018779">
    <property type="entry name" value="RecJ_C"/>
</dbReference>
<evidence type="ECO:0000259" key="8">
    <source>
        <dbReference type="Pfam" id="PF10141"/>
    </source>
</evidence>
<evidence type="ECO:0000256" key="3">
    <source>
        <dbReference type="ARBA" id="ARBA00022722"/>
    </source>
</evidence>
<dbReference type="InterPro" id="IPR001667">
    <property type="entry name" value="DDH_dom"/>
</dbReference>
<reference evidence="11" key="1">
    <citation type="journal article" date="2019" name="Int. J. Syst. Evol. Microbiol.">
        <title>The Global Catalogue of Microorganisms (GCM) 10K type strain sequencing project: providing services to taxonomists for standard genome sequencing and annotation.</title>
        <authorList>
            <consortium name="The Broad Institute Genomics Platform"/>
            <consortium name="The Broad Institute Genome Sequencing Center for Infectious Disease"/>
            <person name="Wu L."/>
            <person name="Ma J."/>
        </authorList>
    </citation>
    <scope>NUCLEOTIDE SEQUENCE [LARGE SCALE GENOMIC DNA]</scope>
    <source>
        <strain evidence="11">JCM 17250</strain>
    </source>
</reference>
<keyword evidence="3" id="KW-0540">Nuclease</keyword>
<dbReference type="InterPro" id="IPR003156">
    <property type="entry name" value="DHHA1_dom"/>
</dbReference>
<dbReference type="Pfam" id="PF01368">
    <property type="entry name" value="DHH"/>
    <property type="match status" value="1"/>
</dbReference>
<evidence type="ECO:0000259" key="6">
    <source>
        <dbReference type="Pfam" id="PF01368"/>
    </source>
</evidence>